<accession>A0A482W2G5</accession>
<reference evidence="1 2" key="1">
    <citation type="submission" date="2017-03" db="EMBL/GenBank/DDBJ databases">
        <title>Genome of the blue death feigning beetle - Asbolus verrucosus.</title>
        <authorList>
            <person name="Rider S.D."/>
        </authorList>
    </citation>
    <scope>NUCLEOTIDE SEQUENCE [LARGE SCALE GENOMIC DNA]</scope>
    <source>
        <strain evidence="1">Butters</strain>
        <tissue evidence="1">Head and leg muscle</tissue>
    </source>
</reference>
<protein>
    <submittedName>
        <fullName evidence="1">Uncharacterized protein</fullName>
    </submittedName>
</protein>
<organism evidence="1 2">
    <name type="scientific">Asbolus verrucosus</name>
    <name type="common">Desert ironclad beetle</name>
    <dbReference type="NCBI Taxonomy" id="1661398"/>
    <lineage>
        <taxon>Eukaryota</taxon>
        <taxon>Metazoa</taxon>
        <taxon>Ecdysozoa</taxon>
        <taxon>Arthropoda</taxon>
        <taxon>Hexapoda</taxon>
        <taxon>Insecta</taxon>
        <taxon>Pterygota</taxon>
        <taxon>Neoptera</taxon>
        <taxon>Endopterygota</taxon>
        <taxon>Coleoptera</taxon>
        <taxon>Polyphaga</taxon>
        <taxon>Cucujiformia</taxon>
        <taxon>Tenebrionidae</taxon>
        <taxon>Pimeliinae</taxon>
        <taxon>Asbolus</taxon>
    </lineage>
</organism>
<comment type="caution">
    <text evidence="1">The sequence shown here is derived from an EMBL/GenBank/DDBJ whole genome shotgun (WGS) entry which is preliminary data.</text>
</comment>
<dbReference type="Proteomes" id="UP000292052">
    <property type="component" value="Unassembled WGS sequence"/>
</dbReference>
<dbReference type="OrthoDB" id="6781144at2759"/>
<sequence>FNLTGNGDYDIAGHKLVNVVNVKQPENPGDAVNLQYSESLRSQVDKVHDNMSKKDVTETIINTVKPELENMIKKDDSESMKNNIKKNINLTATKRYIDIGNRRFVKTADAIDKYDVVNKGQLDVAWQSQSIGLADYGEMLIKVESALMKNNYYPFLQFVGKIRFIKEIHGQKVVNVLDFSFDGEQFVSTPMNVEVIKFYPTANLKDLYISNNIETIDLLKPFIIKESDILAFRIKKEKMKISEVLILADLIY</sequence>
<evidence type="ECO:0000313" key="2">
    <source>
        <dbReference type="Proteomes" id="UP000292052"/>
    </source>
</evidence>
<proteinExistence type="predicted"/>
<dbReference type="AlphaFoldDB" id="A0A482W2G5"/>
<evidence type="ECO:0000313" key="1">
    <source>
        <dbReference type="EMBL" id="RZC38939.1"/>
    </source>
</evidence>
<feature type="non-terminal residue" evidence="1">
    <location>
        <position position="252"/>
    </location>
</feature>
<feature type="non-terminal residue" evidence="1">
    <location>
        <position position="1"/>
    </location>
</feature>
<name>A0A482W2G5_ASBVE</name>
<keyword evidence="2" id="KW-1185">Reference proteome</keyword>
<gene>
    <name evidence="1" type="ORF">BDFB_011880</name>
</gene>
<dbReference type="EMBL" id="QDEB01038727">
    <property type="protein sequence ID" value="RZC38939.1"/>
    <property type="molecule type" value="Genomic_DNA"/>
</dbReference>
<dbReference type="STRING" id="1661398.A0A482W2G5"/>